<dbReference type="CDD" id="cd07185">
    <property type="entry name" value="OmpA_C-like"/>
    <property type="match status" value="1"/>
</dbReference>
<dbReference type="Gene3D" id="2.60.40.1120">
    <property type="entry name" value="Carboxypeptidase-like, regulatory domain"/>
    <property type="match status" value="1"/>
</dbReference>
<evidence type="ECO:0000256" key="2">
    <source>
        <dbReference type="ARBA" id="ARBA00023136"/>
    </source>
</evidence>
<evidence type="ECO:0000256" key="4">
    <source>
        <dbReference type="PROSITE-ProRule" id="PRU00473"/>
    </source>
</evidence>
<dbReference type="STRING" id="558155.SAMN04487911_1133"/>
<feature type="chain" id="PRO_5013110529" evidence="5">
    <location>
        <begin position="23"/>
        <end position="655"/>
    </location>
</feature>
<dbReference type="Gene3D" id="1.25.40.10">
    <property type="entry name" value="Tetratricopeptide repeat domain"/>
    <property type="match status" value="1"/>
</dbReference>
<keyword evidence="3" id="KW-0998">Cell outer membrane</keyword>
<dbReference type="PROSITE" id="PS51123">
    <property type="entry name" value="OMPA_2"/>
    <property type="match status" value="1"/>
</dbReference>
<protein>
    <submittedName>
        <fullName evidence="7">WD40-like Beta Propeller Repeat</fullName>
    </submittedName>
</protein>
<evidence type="ECO:0000313" key="8">
    <source>
        <dbReference type="Proteomes" id="UP000184231"/>
    </source>
</evidence>
<dbReference type="Pfam" id="PF00691">
    <property type="entry name" value="OmpA"/>
    <property type="match status" value="1"/>
</dbReference>
<dbReference type="SUPFAM" id="SSF49464">
    <property type="entry name" value="Carboxypeptidase regulatory domain-like"/>
    <property type="match status" value="1"/>
</dbReference>
<dbReference type="Gene3D" id="3.30.1330.60">
    <property type="entry name" value="OmpA-like domain"/>
    <property type="match status" value="1"/>
</dbReference>
<dbReference type="SUPFAM" id="SSF82171">
    <property type="entry name" value="DPP6 N-terminal domain-like"/>
    <property type="match status" value="1"/>
</dbReference>
<keyword evidence="2 4" id="KW-0472">Membrane</keyword>
<dbReference type="EMBL" id="FQYX01000013">
    <property type="protein sequence ID" value="SHJ17420.1"/>
    <property type="molecule type" value="Genomic_DNA"/>
</dbReference>
<accession>A0A1M6H5F3</accession>
<dbReference type="InterPro" id="IPR036737">
    <property type="entry name" value="OmpA-like_sf"/>
</dbReference>
<dbReference type="InterPro" id="IPR006665">
    <property type="entry name" value="OmpA-like"/>
</dbReference>
<dbReference type="InterPro" id="IPR050330">
    <property type="entry name" value="Bact_OuterMem_StrucFunc"/>
</dbReference>
<dbReference type="InterPro" id="IPR006664">
    <property type="entry name" value="OMP_bac"/>
</dbReference>
<evidence type="ECO:0000256" key="1">
    <source>
        <dbReference type="ARBA" id="ARBA00004442"/>
    </source>
</evidence>
<dbReference type="SUPFAM" id="SSF103088">
    <property type="entry name" value="OmpA-like"/>
    <property type="match status" value="1"/>
</dbReference>
<evidence type="ECO:0000259" key="6">
    <source>
        <dbReference type="PROSITE" id="PS51123"/>
    </source>
</evidence>
<dbReference type="RefSeq" id="WP_072764498.1">
    <property type="nucleotide sequence ID" value="NZ_FQYX01000013.1"/>
</dbReference>
<dbReference type="PANTHER" id="PTHR30329">
    <property type="entry name" value="STATOR ELEMENT OF FLAGELLAR MOTOR COMPLEX"/>
    <property type="match status" value="1"/>
</dbReference>
<dbReference type="PRINTS" id="PR01021">
    <property type="entry name" value="OMPADOMAIN"/>
</dbReference>
<dbReference type="OrthoDB" id="9809364at2"/>
<dbReference type="GO" id="GO:0009279">
    <property type="term" value="C:cell outer membrane"/>
    <property type="evidence" value="ECO:0007669"/>
    <property type="project" value="UniProtKB-SubCell"/>
</dbReference>
<comment type="subcellular location">
    <subcellularLocation>
        <location evidence="1">Cell outer membrane</location>
    </subcellularLocation>
</comment>
<dbReference type="InterPro" id="IPR011659">
    <property type="entry name" value="WD40"/>
</dbReference>
<dbReference type="Pfam" id="PF07676">
    <property type="entry name" value="PD40"/>
    <property type="match status" value="3"/>
</dbReference>
<dbReference type="AlphaFoldDB" id="A0A1M6H5F3"/>
<proteinExistence type="predicted"/>
<dbReference type="PANTHER" id="PTHR30329:SF21">
    <property type="entry name" value="LIPOPROTEIN YIAD-RELATED"/>
    <property type="match status" value="1"/>
</dbReference>
<sequence length="655" mass="74976">MKNYKNTIIIIVLLLSSSLVMAQYGAQKKGDYYFGQFSYAKAIKEYEKMIESGFNKAYAHQQLAECYLLIREFKKSIPHFKAIINNPNVATDYYFKYGMALYSDGQQEEAESWLKKYKKHHKNDSRLRRYLKEGNLASVVFNSRQRYDVFPLPFNSPESDFGSFAHEGRLYFSSSRKDLVSGSNYGWNDEPWLDIFVVNEEDPESIPVKIKGNINTKFHESSLIFTTDYKKDTVVYFTRNNYFKNKEGYGAKNEINLKVFSAIKIDGEWKVNRSLRINSDYYSTGHPFISPDGKRLYYTSDRPGGFGGTDIYYSEIHERGAIGPSINAGPIVNTEGNEMFPFINKEGNMFFSSDGHLGFGQLDIFSTITNENNEIVDVINLGTPINSSSDDFGFFAHEDGITGYISSNREGGKGSDDIYKFKFTPSLTLEGYVTDGINDKVLDSVRISLFDQTMNTEVGEIETDENGYYKMFINRATNYMITASRKTHPTAEIFFSTFNTPITTRVIRQDIILEPVLDLKLLANLKKIYFDFNKANIRPDAALELDKVVRLMTITYPEMIIRLEAHTDPVGSHAYNDNLSERRAKATYEYLIGHGVPVEHILSYKGYGKRRLINNCTGKSDCTDDELELNRRTEFPIVQMKNGLIKKPQPKAQPY</sequence>
<organism evidence="7 8">
    <name type="scientific">Arenibacter nanhaiticus</name>
    <dbReference type="NCBI Taxonomy" id="558155"/>
    <lineage>
        <taxon>Bacteria</taxon>
        <taxon>Pseudomonadati</taxon>
        <taxon>Bacteroidota</taxon>
        <taxon>Flavobacteriia</taxon>
        <taxon>Flavobacteriales</taxon>
        <taxon>Flavobacteriaceae</taxon>
        <taxon>Arenibacter</taxon>
    </lineage>
</organism>
<feature type="domain" description="OmpA-like" evidence="6">
    <location>
        <begin position="517"/>
        <end position="641"/>
    </location>
</feature>
<name>A0A1M6H5F3_9FLAO</name>
<dbReference type="InterPro" id="IPR008969">
    <property type="entry name" value="CarboxyPept-like_regulatory"/>
</dbReference>
<keyword evidence="8" id="KW-1185">Reference proteome</keyword>
<evidence type="ECO:0000256" key="3">
    <source>
        <dbReference type="ARBA" id="ARBA00023237"/>
    </source>
</evidence>
<keyword evidence="5" id="KW-0732">Signal</keyword>
<dbReference type="Proteomes" id="UP000184231">
    <property type="component" value="Unassembled WGS sequence"/>
</dbReference>
<reference evidence="7 8" key="1">
    <citation type="submission" date="2016-11" db="EMBL/GenBank/DDBJ databases">
        <authorList>
            <person name="Jaros S."/>
            <person name="Januszkiewicz K."/>
            <person name="Wedrychowicz H."/>
        </authorList>
    </citation>
    <scope>NUCLEOTIDE SEQUENCE [LARGE SCALE GENOMIC DNA]</scope>
    <source>
        <strain evidence="7 8">CGMCC 1.8863</strain>
    </source>
</reference>
<feature type="signal peptide" evidence="5">
    <location>
        <begin position="1"/>
        <end position="22"/>
    </location>
</feature>
<evidence type="ECO:0000256" key="5">
    <source>
        <dbReference type="SAM" id="SignalP"/>
    </source>
</evidence>
<dbReference type="InterPro" id="IPR011990">
    <property type="entry name" value="TPR-like_helical_dom_sf"/>
</dbReference>
<gene>
    <name evidence="7" type="ORF">SAMN04487911_1133</name>
</gene>
<dbReference type="SUPFAM" id="SSF48452">
    <property type="entry name" value="TPR-like"/>
    <property type="match status" value="1"/>
</dbReference>
<evidence type="ECO:0000313" key="7">
    <source>
        <dbReference type="EMBL" id="SHJ17420.1"/>
    </source>
</evidence>